<name>A0AAE4CMF9_9ACTN</name>
<evidence type="ECO:0000313" key="2">
    <source>
        <dbReference type="EMBL" id="MDR7302799.1"/>
    </source>
</evidence>
<dbReference type="PANTHER" id="PTHR37305">
    <property type="entry name" value="INTEGRAL MEMBRANE PROTEIN-RELATED"/>
    <property type="match status" value="1"/>
</dbReference>
<keyword evidence="1" id="KW-0472">Membrane</keyword>
<organism evidence="2 3">
    <name type="scientific">Haloactinomyces albus</name>
    <dbReference type="NCBI Taxonomy" id="1352928"/>
    <lineage>
        <taxon>Bacteria</taxon>
        <taxon>Bacillati</taxon>
        <taxon>Actinomycetota</taxon>
        <taxon>Actinomycetes</taxon>
        <taxon>Actinopolysporales</taxon>
        <taxon>Actinopolysporaceae</taxon>
        <taxon>Haloactinomyces</taxon>
    </lineage>
</organism>
<dbReference type="Pfam" id="PF12679">
    <property type="entry name" value="ABC2_membrane_2"/>
    <property type="match status" value="1"/>
</dbReference>
<dbReference type="AlphaFoldDB" id="A0AAE4CMF9"/>
<dbReference type="GO" id="GO:0005886">
    <property type="term" value="C:plasma membrane"/>
    <property type="evidence" value="ECO:0007669"/>
    <property type="project" value="UniProtKB-SubCell"/>
</dbReference>
<feature type="transmembrane region" description="Helical" evidence="1">
    <location>
        <begin position="269"/>
        <end position="288"/>
    </location>
</feature>
<accession>A0AAE4CMF9</accession>
<dbReference type="GO" id="GO:0140359">
    <property type="term" value="F:ABC-type transporter activity"/>
    <property type="evidence" value="ECO:0007669"/>
    <property type="project" value="InterPro"/>
</dbReference>
<dbReference type="PANTHER" id="PTHR37305:SF1">
    <property type="entry name" value="MEMBRANE PROTEIN"/>
    <property type="match status" value="1"/>
</dbReference>
<comment type="caution">
    <text evidence="2">The sequence shown here is derived from an EMBL/GenBank/DDBJ whole genome shotgun (WGS) entry which is preliminary data.</text>
</comment>
<keyword evidence="3" id="KW-1185">Reference proteome</keyword>
<gene>
    <name evidence="2" type="ORF">JOF55_002980</name>
</gene>
<protein>
    <submittedName>
        <fullName evidence="2">ABC-2 type transport system permease protein</fullName>
    </submittedName>
</protein>
<sequence length="292" mass="29584">MTTTTTAPTGAATGAAAPPARSAAPLGRVLLAELRWILRRPRNLLALLGLAALPVLIGTVIALTGGPSPGDGPPLLASVAGNGLVLPIVTLMLTQNLLLPLVSAMVAADALAGESSHGTLRGLLLAPVSRVRLVWVKATGVLVMTVLAVTVIAVSGVLTGLVVVGSDGLVTLSGTTLPLGEALGRVALAVGWCSVQMVAIGAIALAISSLTDHPLVVLAVTLGTLIVFGVLAAIPSLEWLQPFLVTTGWYSIADFLRDPIATGDLLTSLWRAGCYILVGVSATIARMATKDL</sequence>
<keyword evidence="1" id="KW-0812">Transmembrane</keyword>
<feature type="transmembrane region" description="Helical" evidence="1">
    <location>
        <begin position="215"/>
        <end position="234"/>
    </location>
</feature>
<feature type="transmembrane region" description="Helical" evidence="1">
    <location>
        <begin position="84"/>
        <end position="112"/>
    </location>
</feature>
<evidence type="ECO:0000313" key="3">
    <source>
        <dbReference type="Proteomes" id="UP001180845"/>
    </source>
</evidence>
<feature type="transmembrane region" description="Helical" evidence="1">
    <location>
        <begin position="44"/>
        <end position="64"/>
    </location>
</feature>
<evidence type="ECO:0000256" key="1">
    <source>
        <dbReference type="SAM" id="Phobius"/>
    </source>
</evidence>
<dbReference type="RefSeq" id="WP_310274631.1">
    <property type="nucleotide sequence ID" value="NZ_JAVDXW010000001.1"/>
</dbReference>
<keyword evidence="1" id="KW-1133">Transmembrane helix</keyword>
<dbReference type="EMBL" id="JAVDXW010000001">
    <property type="protein sequence ID" value="MDR7302799.1"/>
    <property type="molecule type" value="Genomic_DNA"/>
</dbReference>
<reference evidence="2" key="1">
    <citation type="submission" date="2023-07" db="EMBL/GenBank/DDBJ databases">
        <title>Sequencing the genomes of 1000 actinobacteria strains.</title>
        <authorList>
            <person name="Klenk H.-P."/>
        </authorList>
    </citation>
    <scope>NUCLEOTIDE SEQUENCE</scope>
    <source>
        <strain evidence="2">DSM 45977</strain>
    </source>
</reference>
<proteinExistence type="predicted"/>
<feature type="transmembrane region" description="Helical" evidence="1">
    <location>
        <begin position="186"/>
        <end position="208"/>
    </location>
</feature>
<dbReference type="Proteomes" id="UP001180845">
    <property type="component" value="Unassembled WGS sequence"/>
</dbReference>
<feature type="transmembrane region" description="Helical" evidence="1">
    <location>
        <begin position="133"/>
        <end position="166"/>
    </location>
</feature>